<dbReference type="EMBL" id="CAJNJA010025410">
    <property type="protein sequence ID" value="CAE7542557.1"/>
    <property type="molecule type" value="Genomic_DNA"/>
</dbReference>
<dbReference type="CDD" id="cd00084">
    <property type="entry name" value="HMG-box_SF"/>
    <property type="match status" value="1"/>
</dbReference>
<dbReference type="Proteomes" id="UP000601435">
    <property type="component" value="Unassembled WGS sequence"/>
</dbReference>
<feature type="region of interest" description="Disordered" evidence="2">
    <location>
        <begin position="1"/>
        <end position="39"/>
    </location>
</feature>
<feature type="compositionally biased region" description="Basic and acidic residues" evidence="2">
    <location>
        <begin position="23"/>
        <end position="37"/>
    </location>
</feature>
<comment type="caution">
    <text evidence="4">The sequence shown here is derived from an EMBL/GenBank/DDBJ whole genome shotgun (WGS) entry which is preliminary data.</text>
</comment>
<dbReference type="OrthoDB" id="10266058at2759"/>
<dbReference type="GO" id="GO:0004674">
    <property type="term" value="F:protein serine/threonine kinase activity"/>
    <property type="evidence" value="ECO:0007669"/>
    <property type="project" value="TreeGrafter"/>
</dbReference>
<evidence type="ECO:0000256" key="2">
    <source>
        <dbReference type="SAM" id="MobiDB-lite"/>
    </source>
</evidence>
<feature type="non-terminal residue" evidence="4">
    <location>
        <position position="1"/>
    </location>
</feature>
<gene>
    <name evidence="4" type="primary">mrkC</name>
    <name evidence="4" type="ORF">SNEC2469_LOCUS15619</name>
</gene>
<dbReference type="Gene3D" id="3.30.200.20">
    <property type="entry name" value="Phosphorylase Kinase, domain 1"/>
    <property type="match status" value="1"/>
</dbReference>
<dbReference type="Gene3D" id="1.10.510.10">
    <property type="entry name" value="Transferase(Phosphotransferase) domain 1"/>
    <property type="match status" value="1"/>
</dbReference>
<evidence type="ECO:0000256" key="1">
    <source>
        <dbReference type="PROSITE-ProRule" id="PRU10141"/>
    </source>
</evidence>
<dbReference type="InterPro" id="IPR053235">
    <property type="entry name" value="Ser_Thr_kinase"/>
</dbReference>
<dbReference type="PROSITE" id="PS00107">
    <property type="entry name" value="PROTEIN_KINASE_ATP"/>
    <property type="match status" value="1"/>
</dbReference>
<evidence type="ECO:0000313" key="4">
    <source>
        <dbReference type="EMBL" id="CAE7542557.1"/>
    </source>
</evidence>
<dbReference type="InterPro" id="IPR000719">
    <property type="entry name" value="Prot_kinase_dom"/>
</dbReference>
<reference evidence="4" key="1">
    <citation type="submission" date="2021-02" db="EMBL/GenBank/DDBJ databases">
        <authorList>
            <person name="Dougan E. K."/>
            <person name="Rhodes N."/>
            <person name="Thang M."/>
            <person name="Chan C."/>
        </authorList>
    </citation>
    <scope>NUCLEOTIDE SEQUENCE</scope>
</reference>
<sequence>MGSGASKACGAEDKVSRSPVAEAPEKCPEGTEEKIEAATDSENWAWTRTILDRYRVTGTDVLGIGNFSIVRKGCDIPTGEAVAVKSLKAASSAKFRREVFLFEAIFSSGDVDESSPTSRRAFNRSATVVKGSMEYDSKRAPGVVLTPNNLFVQLLSYSSLDLGMDDSWSVLELGDFTLHDLVLACGDAARGKKPHCLQDEAQLRRVLVHVNSALAFLHSRCFIHGDMKPSNIMWFGQKDRWKLIDMDGLRTPSEVVDMRDAEFYTAIYAAPEIARAVADDGPLRLSRRLDVWSVGLSVLEMKLLRPVFQTKWEACCAEASSEGDTKGGLDSFFQWLSSAAGPLQDVRSHLESEGLKALSPMLLLNPLERVSPAQLQDQPALKEGFEALPKPRLTEEVPVQVKPKSAWQLFQEAHRAELVDQGFAGPKIVQELHRRWKQLQAEGGEELRLLEAREAELRAGVE</sequence>
<keyword evidence="1" id="KW-0547">Nucleotide-binding</keyword>
<dbReference type="PANTHER" id="PTHR24361">
    <property type="entry name" value="MITOGEN-ACTIVATED KINASE KINASE KINASE"/>
    <property type="match status" value="1"/>
</dbReference>
<dbReference type="AlphaFoldDB" id="A0A812TMB1"/>
<accession>A0A812TMB1</accession>
<name>A0A812TMB1_9DINO</name>
<dbReference type="PROSITE" id="PS50011">
    <property type="entry name" value="PROTEIN_KINASE_DOM"/>
    <property type="match status" value="1"/>
</dbReference>
<evidence type="ECO:0000313" key="5">
    <source>
        <dbReference type="Proteomes" id="UP000601435"/>
    </source>
</evidence>
<dbReference type="Pfam" id="PF00069">
    <property type="entry name" value="Pkinase"/>
    <property type="match status" value="1"/>
</dbReference>
<dbReference type="GO" id="GO:0005737">
    <property type="term" value="C:cytoplasm"/>
    <property type="evidence" value="ECO:0007669"/>
    <property type="project" value="TreeGrafter"/>
</dbReference>
<dbReference type="SUPFAM" id="SSF56112">
    <property type="entry name" value="Protein kinase-like (PK-like)"/>
    <property type="match status" value="1"/>
</dbReference>
<dbReference type="SMART" id="SM00220">
    <property type="entry name" value="S_TKc"/>
    <property type="match status" value="1"/>
</dbReference>
<dbReference type="InterPro" id="IPR011009">
    <property type="entry name" value="Kinase-like_dom_sf"/>
</dbReference>
<keyword evidence="1" id="KW-0067">ATP-binding</keyword>
<dbReference type="GO" id="GO:0005524">
    <property type="term" value="F:ATP binding"/>
    <property type="evidence" value="ECO:0007669"/>
    <property type="project" value="UniProtKB-UniRule"/>
</dbReference>
<dbReference type="InterPro" id="IPR017441">
    <property type="entry name" value="Protein_kinase_ATP_BS"/>
</dbReference>
<feature type="binding site" evidence="1">
    <location>
        <position position="85"/>
    </location>
    <ligand>
        <name>ATP</name>
        <dbReference type="ChEBI" id="CHEBI:30616"/>
    </ligand>
</feature>
<evidence type="ECO:0000259" key="3">
    <source>
        <dbReference type="PROSITE" id="PS50011"/>
    </source>
</evidence>
<organism evidence="4 5">
    <name type="scientific">Symbiodinium necroappetens</name>
    <dbReference type="NCBI Taxonomy" id="1628268"/>
    <lineage>
        <taxon>Eukaryota</taxon>
        <taxon>Sar</taxon>
        <taxon>Alveolata</taxon>
        <taxon>Dinophyceae</taxon>
        <taxon>Suessiales</taxon>
        <taxon>Symbiodiniaceae</taxon>
        <taxon>Symbiodinium</taxon>
    </lineage>
</organism>
<protein>
    <submittedName>
        <fullName evidence="4">MrkC protein</fullName>
    </submittedName>
</protein>
<proteinExistence type="predicted"/>
<feature type="domain" description="Protein kinase" evidence="3">
    <location>
        <begin position="56"/>
        <end position="381"/>
    </location>
</feature>
<keyword evidence="5" id="KW-1185">Reference proteome</keyword>